<dbReference type="GO" id="GO:0030170">
    <property type="term" value="F:pyridoxal phosphate binding"/>
    <property type="evidence" value="ECO:0007669"/>
    <property type="project" value="InterPro"/>
</dbReference>
<evidence type="ECO:0000256" key="1">
    <source>
        <dbReference type="ARBA" id="ARBA00001933"/>
    </source>
</evidence>
<dbReference type="InterPro" id="IPR015421">
    <property type="entry name" value="PyrdxlP-dep_Trfase_major"/>
</dbReference>
<reference evidence="7" key="1">
    <citation type="submission" date="2021-04" db="EMBL/GenBank/DDBJ databases">
        <authorList>
            <person name="Zhang D.-C."/>
        </authorList>
    </citation>
    <scope>NUCLEOTIDE SEQUENCE</scope>
    <source>
        <strain evidence="7">CGMCC 1.15697</strain>
    </source>
</reference>
<accession>A0A8J7V450</accession>
<proteinExistence type="inferred from homology"/>
<dbReference type="FunFam" id="3.40.640.10:FF:000014">
    <property type="entry name" value="Adenosylmethionine-8-amino-7-oxononanoate aminotransferase, probable"/>
    <property type="match status" value="1"/>
</dbReference>
<dbReference type="GO" id="GO:0008483">
    <property type="term" value="F:transaminase activity"/>
    <property type="evidence" value="ECO:0007669"/>
    <property type="project" value="UniProtKB-KW"/>
</dbReference>
<evidence type="ECO:0000256" key="6">
    <source>
        <dbReference type="RuleBase" id="RU003560"/>
    </source>
</evidence>
<dbReference type="PROSITE" id="PS00600">
    <property type="entry name" value="AA_TRANSFER_CLASS_3"/>
    <property type="match status" value="1"/>
</dbReference>
<organism evidence="7 8">
    <name type="scientific">Marivibrio halodurans</name>
    <dbReference type="NCBI Taxonomy" id="2039722"/>
    <lineage>
        <taxon>Bacteria</taxon>
        <taxon>Pseudomonadati</taxon>
        <taxon>Pseudomonadota</taxon>
        <taxon>Alphaproteobacteria</taxon>
        <taxon>Rhodospirillales</taxon>
        <taxon>Rhodospirillaceae</taxon>
        <taxon>Marivibrio</taxon>
    </lineage>
</organism>
<dbReference type="InterPro" id="IPR015424">
    <property type="entry name" value="PyrdxlP-dep_Trfase"/>
</dbReference>
<dbReference type="PANTHER" id="PTHR43094:SF1">
    <property type="entry name" value="AMINOTRANSFERASE CLASS-III"/>
    <property type="match status" value="1"/>
</dbReference>
<keyword evidence="8" id="KW-1185">Reference proteome</keyword>
<comment type="caution">
    <text evidence="7">The sequence shown here is derived from an EMBL/GenBank/DDBJ whole genome shotgun (WGS) entry which is preliminary data.</text>
</comment>
<evidence type="ECO:0000313" key="7">
    <source>
        <dbReference type="EMBL" id="MBP5858717.1"/>
    </source>
</evidence>
<dbReference type="GO" id="GO:0005829">
    <property type="term" value="C:cytosol"/>
    <property type="evidence" value="ECO:0007669"/>
    <property type="project" value="TreeGrafter"/>
</dbReference>
<comment type="similarity">
    <text evidence="2 6">Belongs to the class-III pyridoxal-phosphate-dependent aminotransferase family.</text>
</comment>
<dbReference type="InterPro" id="IPR049704">
    <property type="entry name" value="Aminotrans_3_PPA_site"/>
</dbReference>
<evidence type="ECO:0000256" key="2">
    <source>
        <dbReference type="ARBA" id="ARBA00008954"/>
    </source>
</evidence>
<keyword evidence="5 6" id="KW-0663">Pyridoxal phosphate</keyword>
<dbReference type="Pfam" id="PF00202">
    <property type="entry name" value="Aminotran_3"/>
    <property type="match status" value="1"/>
</dbReference>
<comment type="cofactor">
    <cofactor evidence="1">
        <name>pyridoxal 5'-phosphate</name>
        <dbReference type="ChEBI" id="CHEBI:597326"/>
    </cofactor>
</comment>
<dbReference type="SUPFAM" id="SSF53383">
    <property type="entry name" value="PLP-dependent transferases"/>
    <property type="match status" value="1"/>
</dbReference>
<dbReference type="Proteomes" id="UP000672602">
    <property type="component" value="Unassembled WGS sequence"/>
</dbReference>
<dbReference type="CDD" id="cd00610">
    <property type="entry name" value="OAT_like"/>
    <property type="match status" value="1"/>
</dbReference>
<dbReference type="NCBIfam" id="NF005684">
    <property type="entry name" value="PRK07482.1"/>
    <property type="match status" value="1"/>
</dbReference>
<sequence>MADAAHNLSLEEMDRQSVLHPFTQLKQFASGELGGPRIVEGGEGIRIRDTKGNELIDGFAGLYCVNVGYGRGEIAEAIYAQAKQLAYYHAYAGHSNEPTIRLSDKILRKTPPGMSKIFYGLGGSDANETNAKIVWYYNNVRGKPNKTKFIARRRGYHGGTVFSGSLTGLEVFHTAFNLPVPQVLHTTAPHHYWQAEEGMSERDFSKKCAEDLNSLIEAEGPETVGAFIGEPVLGTGGIIPPPEGYWEAIQEVLDRHDVLLISDEVVCGFGRLGSEFGAIHYGMKPDLMTVAKGLTSAYQPLSGSIVGDRVWKVLEDGSDKYGPFAHGLTYSAHPCGAAAALANLEIIERENLVGNAKSTGAYFQKALKDAFGDHPIVGEVRGEGLLAAVEFVADPARKTRFDASLKVGAQMAAACVAEGLISRAMPHGDILGFAPPLIVREGDIDEIVARTKRAVDSVTDKLVREGSLKAA</sequence>
<dbReference type="Gene3D" id="3.40.640.10">
    <property type="entry name" value="Type I PLP-dependent aspartate aminotransferase-like (Major domain)"/>
    <property type="match status" value="1"/>
</dbReference>
<dbReference type="PIRSF" id="PIRSF000521">
    <property type="entry name" value="Transaminase_4ab_Lys_Orn"/>
    <property type="match status" value="1"/>
</dbReference>
<protein>
    <submittedName>
        <fullName evidence="7">Aminotransferase class III-fold pyridoxal phosphate-dependent enzyme</fullName>
    </submittedName>
</protein>
<evidence type="ECO:0000313" key="8">
    <source>
        <dbReference type="Proteomes" id="UP000672602"/>
    </source>
</evidence>
<dbReference type="NCBIfam" id="NF004767">
    <property type="entry name" value="PRK06105.1"/>
    <property type="match status" value="1"/>
</dbReference>
<evidence type="ECO:0000256" key="5">
    <source>
        <dbReference type="ARBA" id="ARBA00022898"/>
    </source>
</evidence>
<keyword evidence="3 7" id="KW-0032">Aminotransferase</keyword>
<name>A0A8J7V450_9PROT</name>
<gene>
    <name evidence="7" type="ORF">KAJ83_16980</name>
</gene>
<evidence type="ECO:0000256" key="4">
    <source>
        <dbReference type="ARBA" id="ARBA00022679"/>
    </source>
</evidence>
<dbReference type="InterPro" id="IPR005814">
    <property type="entry name" value="Aminotrans_3"/>
</dbReference>
<evidence type="ECO:0000256" key="3">
    <source>
        <dbReference type="ARBA" id="ARBA00022576"/>
    </source>
</evidence>
<dbReference type="Gene3D" id="3.90.1150.10">
    <property type="entry name" value="Aspartate Aminotransferase, domain 1"/>
    <property type="match status" value="1"/>
</dbReference>
<keyword evidence="4" id="KW-0808">Transferase</keyword>
<dbReference type="RefSeq" id="WP_210683303.1">
    <property type="nucleotide sequence ID" value="NZ_JAGMWN010000010.1"/>
</dbReference>
<dbReference type="InterPro" id="IPR015422">
    <property type="entry name" value="PyrdxlP-dep_Trfase_small"/>
</dbReference>
<dbReference type="EMBL" id="JAGMWN010000010">
    <property type="protein sequence ID" value="MBP5858717.1"/>
    <property type="molecule type" value="Genomic_DNA"/>
</dbReference>
<dbReference type="PANTHER" id="PTHR43094">
    <property type="entry name" value="AMINOTRANSFERASE"/>
    <property type="match status" value="1"/>
</dbReference>
<dbReference type="AlphaFoldDB" id="A0A8J7V450"/>